<gene>
    <name evidence="3" type="ordered locus">Oweho_0876</name>
</gene>
<accession>G8R2T2</accession>
<keyword evidence="1" id="KW-0175">Coiled coil</keyword>
<name>G8R2T2_OWEHD</name>
<keyword evidence="4" id="KW-1185">Reference proteome</keyword>
<sequence length="229" mass="26817">MDDTILKKIEQEEKRRKRRMYWYSLIPIIITAILVAVSYAEVNSAQQKVDDAQMKVDTLENRVHTLGEELKQKNDSLKILEESFEFAVNYKDKRYEMSYVGDKEMYSQYPRQTEMLTEVRHLIEEDAVKWKLGGSSLQEGFDSPSFATYLINKFSSTQIPKDKTYRMYDYLTKVNQPKVGDLVIYEKGYSMMYFRSGGKRFVVGMTPVGLASLQLDFGPKILGYYRVEY</sequence>
<organism evidence="3 4">
    <name type="scientific">Owenweeksia hongkongensis (strain DSM 17368 / CIP 108786 / JCM 12287 / NRRL B-23963 / UST20020801)</name>
    <dbReference type="NCBI Taxonomy" id="926562"/>
    <lineage>
        <taxon>Bacteria</taxon>
        <taxon>Pseudomonadati</taxon>
        <taxon>Bacteroidota</taxon>
        <taxon>Flavobacteriia</taxon>
        <taxon>Flavobacteriales</taxon>
        <taxon>Owenweeksiaceae</taxon>
        <taxon>Owenweeksia</taxon>
    </lineage>
</organism>
<keyword evidence="2" id="KW-1133">Transmembrane helix</keyword>
<evidence type="ECO:0000313" key="3">
    <source>
        <dbReference type="EMBL" id="AEV31887.1"/>
    </source>
</evidence>
<evidence type="ECO:0008006" key="5">
    <source>
        <dbReference type="Google" id="ProtNLM"/>
    </source>
</evidence>
<dbReference type="AlphaFoldDB" id="G8R2T2"/>
<evidence type="ECO:0000256" key="2">
    <source>
        <dbReference type="SAM" id="Phobius"/>
    </source>
</evidence>
<dbReference type="KEGG" id="oho:Oweho_0876"/>
<feature type="transmembrane region" description="Helical" evidence="2">
    <location>
        <begin position="21"/>
        <end position="40"/>
    </location>
</feature>
<proteinExistence type="predicted"/>
<keyword evidence="2" id="KW-0812">Transmembrane</keyword>
<feature type="coiled-coil region" evidence="1">
    <location>
        <begin position="42"/>
        <end position="83"/>
    </location>
</feature>
<keyword evidence="2" id="KW-0472">Membrane</keyword>
<dbReference type="STRING" id="926562.Oweho_0876"/>
<protein>
    <recommendedName>
        <fullName evidence="5">Cell wall-associated hydrolase, invasion-associated protein</fullName>
    </recommendedName>
</protein>
<dbReference type="Proteomes" id="UP000005631">
    <property type="component" value="Chromosome"/>
</dbReference>
<dbReference type="EMBL" id="CP003156">
    <property type="protein sequence ID" value="AEV31887.1"/>
    <property type="molecule type" value="Genomic_DNA"/>
</dbReference>
<reference evidence="3 4" key="1">
    <citation type="journal article" date="2012" name="Stand. Genomic Sci.">
        <title>Genome sequence of the orange-pigmented seawater bacterium Owenweeksia hongkongensis type strain (UST20020801(T)).</title>
        <authorList>
            <person name="Riedel T."/>
            <person name="Held B."/>
            <person name="Nolan M."/>
            <person name="Lucas S."/>
            <person name="Lapidus A."/>
            <person name="Tice H."/>
            <person name="Del Rio T.G."/>
            <person name="Cheng J.F."/>
            <person name="Han C."/>
            <person name="Tapia R."/>
            <person name="Goodwin L.A."/>
            <person name="Pitluck S."/>
            <person name="Liolios K."/>
            <person name="Mavromatis K."/>
            <person name="Pagani I."/>
            <person name="Ivanova N."/>
            <person name="Mikhailova N."/>
            <person name="Pati A."/>
            <person name="Chen A."/>
            <person name="Palaniappan K."/>
            <person name="Rohde M."/>
            <person name="Tindall B.J."/>
            <person name="Detter J.C."/>
            <person name="Goker M."/>
            <person name="Woyke T."/>
            <person name="Bristow J."/>
            <person name="Eisen J.A."/>
            <person name="Markowitz V."/>
            <person name="Hugenholtz P."/>
            <person name="Klenk H.P."/>
            <person name="Kyrpides N.C."/>
        </authorList>
    </citation>
    <scope>NUCLEOTIDE SEQUENCE</scope>
    <source>
        <strain evidence="4">DSM 17368 / JCM 12287 / NRRL B-23963</strain>
    </source>
</reference>
<dbReference type="RefSeq" id="WP_014201248.1">
    <property type="nucleotide sequence ID" value="NC_016599.1"/>
</dbReference>
<dbReference type="HOGENOM" id="CLU_1208828_0_0_10"/>
<dbReference type="OrthoDB" id="9807055at2"/>
<evidence type="ECO:0000313" key="4">
    <source>
        <dbReference type="Proteomes" id="UP000005631"/>
    </source>
</evidence>
<evidence type="ECO:0000256" key="1">
    <source>
        <dbReference type="SAM" id="Coils"/>
    </source>
</evidence>